<gene>
    <name evidence="3" type="ORF">GKZ28_05605</name>
</gene>
<dbReference type="PANTHER" id="PTHR12526:SF595">
    <property type="entry name" value="BLL5217 PROTEIN"/>
    <property type="match status" value="1"/>
</dbReference>
<name>A0A964W1L2_9CLOT</name>
<comment type="caution">
    <text evidence="3">The sequence shown here is derived from an EMBL/GenBank/DDBJ whole genome shotgun (WGS) entry which is preliminary data.</text>
</comment>
<dbReference type="Gene3D" id="1.25.40.10">
    <property type="entry name" value="Tetratricopeptide repeat domain"/>
    <property type="match status" value="1"/>
</dbReference>
<dbReference type="InterPro" id="IPR011990">
    <property type="entry name" value="TPR-like_helical_dom_sf"/>
</dbReference>
<dbReference type="EMBL" id="WSRQ01000007">
    <property type="protein sequence ID" value="MVX63173.1"/>
    <property type="molecule type" value="Genomic_DNA"/>
</dbReference>
<dbReference type="Proteomes" id="UP000656077">
    <property type="component" value="Unassembled WGS sequence"/>
</dbReference>
<accession>A0A964W1L2</accession>
<evidence type="ECO:0000313" key="4">
    <source>
        <dbReference type="Proteomes" id="UP000656077"/>
    </source>
</evidence>
<dbReference type="Pfam" id="PF00534">
    <property type="entry name" value="Glycos_transf_1"/>
    <property type="match status" value="1"/>
</dbReference>
<evidence type="ECO:0000313" key="3">
    <source>
        <dbReference type="EMBL" id="MVX63173.1"/>
    </source>
</evidence>
<dbReference type="SUPFAM" id="SSF48452">
    <property type="entry name" value="TPR-like"/>
    <property type="match status" value="1"/>
</dbReference>
<sequence length="506" mass="58647">MTNRTEELIISSEESTSPRPLRIVQVAPDYYPVPPLNYGGIERVVYNLTEQLVKLGHEVYLYAPKGSKSSATIINYEHIMPNPQNIVDFVVKTLPDNIDIIHDHTHASVIGRKKLTIPTVCTIHSCTYNDVDYPIYVSKRALEVCGKNNGLLVYHGIDINEYEFSDEKDDYLLFLGAVSSHKGPDYAIEVAEKTNQKLIIAGPVFNREYYAKELEPRIQNNPNIHYIGEVGGQDRQNIFKKAKCFLFPTCCEEPFGLVMIEAMACGTPVLAFPNGAVPEVLRGFPNLICSSVDEMVLKINSNEFPESKLLREYVVNNFTIDIMAREYVNIYNKILTEEVNYNYGNELKQNGKFTNAIEYYNKFLLSSNLPQRHKIKLCFEIADLYFNLNDFRKEREFNLKSFEYDTPRAEFCCRIGYQFLQNNEIDKAIFWYTLATQLEKPILKEEILSECCWTWLPHIQLCVCYYKTGNYQKSYTHNEIARSFIPTDERILYNKELLERILKNDR</sequence>
<dbReference type="SUPFAM" id="SSF53756">
    <property type="entry name" value="UDP-Glycosyltransferase/glycogen phosphorylase"/>
    <property type="match status" value="1"/>
</dbReference>
<dbReference type="CDD" id="cd03802">
    <property type="entry name" value="GT4_AviGT4-like"/>
    <property type="match status" value="1"/>
</dbReference>
<protein>
    <submittedName>
        <fullName evidence="3">Glycosyltransferase</fullName>
    </submittedName>
</protein>
<dbReference type="AlphaFoldDB" id="A0A964W1L2"/>
<evidence type="ECO:0000259" key="1">
    <source>
        <dbReference type="Pfam" id="PF00534"/>
    </source>
</evidence>
<dbReference type="InterPro" id="IPR001296">
    <property type="entry name" value="Glyco_trans_1"/>
</dbReference>
<dbReference type="Pfam" id="PF13181">
    <property type="entry name" value="TPR_8"/>
    <property type="match status" value="1"/>
</dbReference>
<dbReference type="Gene3D" id="3.40.50.2000">
    <property type="entry name" value="Glycogen Phosphorylase B"/>
    <property type="match status" value="2"/>
</dbReference>
<dbReference type="PANTHER" id="PTHR12526">
    <property type="entry name" value="GLYCOSYLTRANSFERASE"/>
    <property type="match status" value="1"/>
</dbReference>
<dbReference type="InterPro" id="IPR019734">
    <property type="entry name" value="TPR_rpt"/>
</dbReference>
<feature type="domain" description="Glycosyltransferase subfamily 4-like N-terminal" evidence="2">
    <location>
        <begin position="38"/>
        <end position="128"/>
    </location>
</feature>
<dbReference type="RefSeq" id="WP_160358371.1">
    <property type="nucleotide sequence ID" value="NZ_WSRQ01000007.1"/>
</dbReference>
<feature type="domain" description="Glycosyl transferase family 1" evidence="1">
    <location>
        <begin position="164"/>
        <end position="285"/>
    </location>
</feature>
<dbReference type="Pfam" id="PF13439">
    <property type="entry name" value="Glyco_transf_4"/>
    <property type="match status" value="1"/>
</dbReference>
<dbReference type="GO" id="GO:0016757">
    <property type="term" value="F:glycosyltransferase activity"/>
    <property type="evidence" value="ECO:0007669"/>
    <property type="project" value="InterPro"/>
</dbReference>
<reference evidence="3" key="1">
    <citation type="submission" date="2019-12" db="EMBL/GenBank/DDBJ databases">
        <title>Microbes associate with the intestines of laboratory mice.</title>
        <authorList>
            <person name="Navarre W."/>
            <person name="Wong E."/>
        </authorList>
    </citation>
    <scope>NUCLEOTIDE SEQUENCE</scope>
    <source>
        <strain evidence="3">NM79_F5</strain>
    </source>
</reference>
<organism evidence="3 4">
    <name type="scientific">Clostridium chromiireducens</name>
    <dbReference type="NCBI Taxonomy" id="225345"/>
    <lineage>
        <taxon>Bacteria</taxon>
        <taxon>Bacillati</taxon>
        <taxon>Bacillota</taxon>
        <taxon>Clostridia</taxon>
        <taxon>Eubacteriales</taxon>
        <taxon>Clostridiaceae</taxon>
        <taxon>Clostridium</taxon>
    </lineage>
</organism>
<evidence type="ECO:0000259" key="2">
    <source>
        <dbReference type="Pfam" id="PF13439"/>
    </source>
</evidence>
<proteinExistence type="predicted"/>
<dbReference type="InterPro" id="IPR028098">
    <property type="entry name" value="Glyco_trans_4-like_N"/>
</dbReference>